<gene>
    <name evidence="2" type="ORF">NP493_276g01035</name>
</gene>
<comment type="caution">
    <text evidence="2">The sequence shown here is derived from an EMBL/GenBank/DDBJ whole genome shotgun (WGS) entry which is preliminary data.</text>
</comment>
<reference evidence="2" key="1">
    <citation type="journal article" date="2023" name="Mol. Biol. Evol.">
        <title>Third-Generation Sequencing Reveals the Adaptive Role of the Epigenome in Three Deep-Sea Polychaetes.</title>
        <authorList>
            <person name="Perez M."/>
            <person name="Aroh O."/>
            <person name="Sun Y."/>
            <person name="Lan Y."/>
            <person name="Juniper S.K."/>
            <person name="Young C.R."/>
            <person name="Angers B."/>
            <person name="Qian P.Y."/>
        </authorList>
    </citation>
    <scope>NUCLEOTIDE SEQUENCE</scope>
    <source>
        <strain evidence="2">R07B-5</strain>
    </source>
</reference>
<evidence type="ECO:0000313" key="2">
    <source>
        <dbReference type="EMBL" id="KAK2184219.1"/>
    </source>
</evidence>
<name>A0AAD9UCG1_RIDPI</name>
<dbReference type="AlphaFoldDB" id="A0AAD9UCG1"/>
<dbReference type="EMBL" id="JAODUO010000276">
    <property type="protein sequence ID" value="KAK2184219.1"/>
    <property type="molecule type" value="Genomic_DNA"/>
</dbReference>
<organism evidence="2 3">
    <name type="scientific">Ridgeia piscesae</name>
    <name type="common">Tubeworm</name>
    <dbReference type="NCBI Taxonomy" id="27915"/>
    <lineage>
        <taxon>Eukaryota</taxon>
        <taxon>Metazoa</taxon>
        <taxon>Spiralia</taxon>
        <taxon>Lophotrochozoa</taxon>
        <taxon>Annelida</taxon>
        <taxon>Polychaeta</taxon>
        <taxon>Sedentaria</taxon>
        <taxon>Canalipalpata</taxon>
        <taxon>Sabellida</taxon>
        <taxon>Siboglinidae</taxon>
        <taxon>Ridgeia</taxon>
    </lineage>
</organism>
<dbReference type="Proteomes" id="UP001209878">
    <property type="component" value="Unassembled WGS sequence"/>
</dbReference>
<keyword evidence="3" id="KW-1185">Reference proteome</keyword>
<sequence length="140" mass="16355">MALSIQCALRQQRQQHQQRQQMSRMQHLMALRVLVKPHPRNPESAKVTQSVVRHQRHQRLTRRSRQQVVPQLVTYLSTQHQQSRQSPARCRQVSCHRAVSLPPVSRRRCLVQRKVTCPCAVYIQLVILNVGYSALCVYIC</sequence>
<evidence type="ECO:0000256" key="1">
    <source>
        <dbReference type="SAM" id="MobiDB-lite"/>
    </source>
</evidence>
<evidence type="ECO:0000313" key="3">
    <source>
        <dbReference type="Proteomes" id="UP001209878"/>
    </source>
</evidence>
<accession>A0AAD9UCG1</accession>
<proteinExistence type="predicted"/>
<feature type="region of interest" description="Disordered" evidence="1">
    <location>
        <begin position="38"/>
        <end position="66"/>
    </location>
</feature>
<protein>
    <submittedName>
        <fullName evidence="2">Uncharacterized protein</fullName>
    </submittedName>
</protein>
<feature type="compositionally biased region" description="Basic residues" evidence="1">
    <location>
        <begin position="53"/>
        <end position="65"/>
    </location>
</feature>